<dbReference type="InterPro" id="IPR029016">
    <property type="entry name" value="GAF-like_dom_sf"/>
</dbReference>
<dbReference type="Proteomes" id="UP000521313">
    <property type="component" value="Unassembled WGS sequence"/>
</dbReference>
<dbReference type="InterPro" id="IPR036097">
    <property type="entry name" value="HisK_dim/P_sf"/>
</dbReference>
<dbReference type="SMART" id="SM00387">
    <property type="entry name" value="HATPase_c"/>
    <property type="match status" value="1"/>
</dbReference>
<protein>
    <recommendedName>
        <fullName evidence="3">histidine kinase</fullName>
        <ecNumber evidence="3">2.7.13.3</ecNumber>
    </recommendedName>
</protein>
<keyword evidence="12 13" id="KW-0472">Membrane</keyword>
<keyword evidence="9" id="KW-0067">ATP-binding</keyword>
<dbReference type="Pfam" id="PF02518">
    <property type="entry name" value="HATPase_c"/>
    <property type="match status" value="1"/>
</dbReference>
<dbReference type="CDD" id="cd00082">
    <property type="entry name" value="HisKA"/>
    <property type="match status" value="1"/>
</dbReference>
<dbReference type="Gene3D" id="1.20.120.620">
    <property type="entry name" value="Backbone structure of the membrane domain of e. Coli histidine kinase receptor kdpd"/>
    <property type="match status" value="1"/>
</dbReference>
<feature type="domain" description="Histidine kinase" evidence="14">
    <location>
        <begin position="290"/>
        <end position="507"/>
    </location>
</feature>
<evidence type="ECO:0000256" key="8">
    <source>
        <dbReference type="ARBA" id="ARBA00022777"/>
    </source>
</evidence>
<evidence type="ECO:0000256" key="12">
    <source>
        <dbReference type="ARBA" id="ARBA00023136"/>
    </source>
</evidence>
<dbReference type="InterPro" id="IPR038318">
    <property type="entry name" value="KdpD_sf"/>
</dbReference>
<dbReference type="PANTHER" id="PTHR45569">
    <property type="entry name" value="SENSOR PROTEIN KDPD"/>
    <property type="match status" value="1"/>
</dbReference>
<evidence type="ECO:0000256" key="10">
    <source>
        <dbReference type="ARBA" id="ARBA00022989"/>
    </source>
</evidence>
<evidence type="ECO:0000256" key="9">
    <source>
        <dbReference type="ARBA" id="ARBA00022840"/>
    </source>
</evidence>
<evidence type="ECO:0000256" key="11">
    <source>
        <dbReference type="ARBA" id="ARBA00023012"/>
    </source>
</evidence>
<evidence type="ECO:0000256" key="4">
    <source>
        <dbReference type="ARBA" id="ARBA00022553"/>
    </source>
</evidence>
<feature type="transmembrane region" description="Helical" evidence="13">
    <location>
        <begin position="46"/>
        <end position="63"/>
    </location>
</feature>
<feature type="transmembrane region" description="Helical" evidence="13">
    <location>
        <begin position="100"/>
        <end position="118"/>
    </location>
</feature>
<dbReference type="EC" id="2.7.13.3" evidence="3"/>
<dbReference type="RefSeq" id="WP_183375977.1">
    <property type="nucleotide sequence ID" value="NZ_JACHHD010000012.1"/>
</dbReference>
<sequence length="519" mass="58428">MKNPLKKNVLFFRSHQNILWDIVVCGALLLVVSGIGSLFYRLHLDGATIILLYLLGVMVVSILTTARLTGVLFSIASVLIYNYLFTIPRFTFHAYGRDHLATFMIMLAASVLAGSLAVRLKNNAKAFRQDAYSAKVLFNTSQQLSKAKGPDQAYSCMARQLQDLFGCGVIVYPIQDDQIQETITAGTISQKMLEKEQMHEVQKVLKKGGYAGIVAGRQASYAPVHLEKEVLAVVGLEKVLENIDEFEENIFLSILGECAMTLENQRVIKERQEARIEAENERLRADLLRMISHDLRTPLTSIYGNATNLLHQEEQMDPAVKNQVYQDIYDDSRWLIELVENLLAITRLDQKQVDLHRSQDVVEDVIEEALKHVEGHTQGHKIVFERKDDFSLAYMDSRLIMQVVVNLINNAIKYTPSGSTITIQTESKDSVAYVTIMDDGPGIPDEQKERVFEMFYTGTGKLTDTKRSLGLGLALCKSVIEAHHGELILEDNQPHGAKFTFSLPQSKEEAENENLGHRR</sequence>
<evidence type="ECO:0000256" key="1">
    <source>
        <dbReference type="ARBA" id="ARBA00000085"/>
    </source>
</evidence>
<organism evidence="15 16">
    <name type="scientific">Faecalicoccus acidiformans</name>
    <dbReference type="NCBI Taxonomy" id="915173"/>
    <lineage>
        <taxon>Bacteria</taxon>
        <taxon>Bacillati</taxon>
        <taxon>Bacillota</taxon>
        <taxon>Erysipelotrichia</taxon>
        <taxon>Erysipelotrichales</taxon>
        <taxon>Erysipelotrichaceae</taxon>
        <taxon>Faecalicoccus</taxon>
    </lineage>
</organism>
<evidence type="ECO:0000256" key="6">
    <source>
        <dbReference type="ARBA" id="ARBA00022692"/>
    </source>
</evidence>
<dbReference type="InterPro" id="IPR003594">
    <property type="entry name" value="HATPase_dom"/>
</dbReference>
<evidence type="ECO:0000256" key="7">
    <source>
        <dbReference type="ARBA" id="ARBA00022741"/>
    </source>
</evidence>
<gene>
    <name evidence="15" type="ORF">HNQ43_001297</name>
</gene>
<evidence type="ECO:0000256" key="5">
    <source>
        <dbReference type="ARBA" id="ARBA00022679"/>
    </source>
</evidence>
<evidence type="ECO:0000256" key="13">
    <source>
        <dbReference type="SAM" id="Phobius"/>
    </source>
</evidence>
<feature type="transmembrane region" description="Helical" evidence="13">
    <location>
        <begin position="70"/>
        <end position="88"/>
    </location>
</feature>
<dbReference type="FunFam" id="3.30.565.10:FF:000006">
    <property type="entry name" value="Sensor histidine kinase WalK"/>
    <property type="match status" value="1"/>
</dbReference>
<dbReference type="InterPro" id="IPR036890">
    <property type="entry name" value="HATPase_C_sf"/>
</dbReference>
<dbReference type="SMART" id="SM00388">
    <property type="entry name" value="HisKA"/>
    <property type="match status" value="1"/>
</dbReference>
<dbReference type="PROSITE" id="PS50109">
    <property type="entry name" value="HIS_KIN"/>
    <property type="match status" value="1"/>
</dbReference>
<feature type="transmembrane region" description="Helical" evidence="13">
    <location>
        <begin position="20"/>
        <end position="40"/>
    </location>
</feature>
<evidence type="ECO:0000313" key="15">
    <source>
        <dbReference type="EMBL" id="MBB5185244.1"/>
    </source>
</evidence>
<dbReference type="InterPro" id="IPR004358">
    <property type="entry name" value="Sig_transdc_His_kin-like_C"/>
</dbReference>
<dbReference type="GO" id="GO:0005886">
    <property type="term" value="C:plasma membrane"/>
    <property type="evidence" value="ECO:0007669"/>
    <property type="project" value="TreeGrafter"/>
</dbReference>
<dbReference type="GO" id="GO:0005524">
    <property type="term" value="F:ATP binding"/>
    <property type="evidence" value="ECO:0007669"/>
    <property type="project" value="UniProtKB-KW"/>
</dbReference>
<dbReference type="Gene3D" id="1.10.287.130">
    <property type="match status" value="1"/>
</dbReference>
<keyword evidence="10 13" id="KW-1133">Transmembrane helix</keyword>
<comment type="catalytic activity">
    <reaction evidence="1">
        <text>ATP + protein L-histidine = ADP + protein N-phospho-L-histidine.</text>
        <dbReference type="EC" id="2.7.13.3"/>
    </reaction>
</comment>
<evidence type="ECO:0000256" key="2">
    <source>
        <dbReference type="ARBA" id="ARBA00004141"/>
    </source>
</evidence>
<evidence type="ECO:0000313" key="16">
    <source>
        <dbReference type="Proteomes" id="UP000521313"/>
    </source>
</evidence>
<keyword evidence="7" id="KW-0547">Nucleotide-binding</keyword>
<dbReference type="PRINTS" id="PR00344">
    <property type="entry name" value="BCTRLSENSOR"/>
</dbReference>
<dbReference type="AlphaFoldDB" id="A0A7W8FX36"/>
<proteinExistence type="predicted"/>
<accession>A0A7W8FX36</accession>
<reference evidence="15 16" key="1">
    <citation type="submission" date="2020-08" db="EMBL/GenBank/DDBJ databases">
        <title>Genomic Encyclopedia of Type Strains, Phase IV (KMG-IV): sequencing the most valuable type-strain genomes for metagenomic binning, comparative biology and taxonomic classification.</title>
        <authorList>
            <person name="Goeker M."/>
        </authorList>
    </citation>
    <scope>NUCLEOTIDE SEQUENCE [LARGE SCALE GENOMIC DNA]</scope>
    <source>
        <strain evidence="15 16">DSM 26963</strain>
    </source>
</reference>
<comment type="caution">
    <text evidence="15">The sequence shown here is derived from an EMBL/GenBank/DDBJ whole genome shotgun (WGS) entry which is preliminary data.</text>
</comment>
<dbReference type="Gene3D" id="3.30.450.40">
    <property type="match status" value="1"/>
</dbReference>
<dbReference type="Pfam" id="PF13493">
    <property type="entry name" value="DUF4118"/>
    <property type="match status" value="1"/>
</dbReference>
<dbReference type="SUPFAM" id="SSF47384">
    <property type="entry name" value="Homodimeric domain of signal transducing histidine kinase"/>
    <property type="match status" value="1"/>
</dbReference>
<keyword evidence="6 13" id="KW-0812">Transmembrane</keyword>
<dbReference type="GO" id="GO:0000155">
    <property type="term" value="F:phosphorelay sensor kinase activity"/>
    <property type="evidence" value="ECO:0007669"/>
    <property type="project" value="InterPro"/>
</dbReference>
<keyword evidence="4" id="KW-0597">Phosphoprotein</keyword>
<comment type="subcellular location">
    <subcellularLocation>
        <location evidence="2">Membrane</location>
        <topology evidence="2">Multi-pass membrane protein</topology>
    </subcellularLocation>
</comment>
<evidence type="ECO:0000259" key="14">
    <source>
        <dbReference type="PROSITE" id="PS50109"/>
    </source>
</evidence>
<dbReference type="Pfam" id="PF00512">
    <property type="entry name" value="HisKA"/>
    <property type="match status" value="1"/>
</dbReference>
<dbReference type="Gene3D" id="3.30.565.10">
    <property type="entry name" value="Histidine kinase-like ATPase, C-terminal domain"/>
    <property type="match status" value="1"/>
</dbReference>
<keyword evidence="8 15" id="KW-0418">Kinase</keyword>
<dbReference type="SUPFAM" id="SSF55874">
    <property type="entry name" value="ATPase domain of HSP90 chaperone/DNA topoisomerase II/histidine kinase"/>
    <property type="match status" value="1"/>
</dbReference>
<dbReference type="CDD" id="cd00075">
    <property type="entry name" value="HATPase"/>
    <property type="match status" value="1"/>
</dbReference>
<dbReference type="EMBL" id="JACHHD010000012">
    <property type="protein sequence ID" value="MBB5185244.1"/>
    <property type="molecule type" value="Genomic_DNA"/>
</dbReference>
<dbReference type="InterPro" id="IPR025201">
    <property type="entry name" value="KdpD_TM"/>
</dbReference>
<dbReference type="InterPro" id="IPR005467">
    <property type="entry name" value="His_kinase_dom"/>
</dbReference>
<name>A0A7W8FX36_9FIRM</name>
<keyword evidence="5 15" id="KW-0808">Transferase</keyword>
<dbReference type="PANTHER" id="PTHR45569:SF1">
    <property type="entry name" value="SENSOR PROTEIN KDPD"/>
    <property type="match status" value="1"/>
</dbReference>
<dbReference type="InterPro" id="IPR052023">
    <property type="entry name" value="Histidine_kinase_KdpD"/>
</dbReference>
<dbReference type="InterPro" id="IPR003661">
    <property type="entry name" value="HisK_dim/P_dom"/>
</dbReference>
<evidence type="ECO:0000256" key="3">
    <source>
        <dbReference type="ARBA" id="ARBA00012438"/>
    </source>
</evidence>
<keyword evidence="11" id="KW-0902">Two-component regulatory system</keyword>